<evidence type="ECO:0000256" key="8">
    <source>
        <dbReference type="ARBA" id="ARBA00022982"/>
    </source>
</evidence>
<evidence type="ECO:0000256" key="3">
    <source>
        <dbReference type="ARBA" id="ARBA00016324"/>
    </source>
</evidence>
<dbReference type="InterPro" id="IPR036642">
    <property type="entry name" value="Cyt_bc1_su8_sf"/>
</dbReference>
<evidence type="ECO:0000256" key="13">
    <source>
        <dbReference type="RuleBase" id="RU368118"/>
    </source>
</evidence>
<dbReference type="PANTHER" id="PTHR12119">
    <property type="entry name" value="UBIQUINOL-CYTOCHROME C REDUCTASE COMPLEX UBIQUINONE-BINDING PROTEIN QP-C"/>
    <property type="match status" value="1"/>
</dbReference>
<reference evidence="14" key="1">
    <citation type="submission" date="2014-12" db="EMBL/GenBank/DDBJ databases">
        <title>Insight into the proteome of Arion vulgaris.</title>
        <authorList>
            <person name="Aradska J."/>
            <person name="Bulat T."/>
            <person name="Smidak R."/>
            <person name="Sarate P."/>
            <person name="Gangsoo J."/>
            <person name="Sialana F."/>
            <person name="Bilban M."/>
            <person name="Lubec G."/>
        </authorList>
    </citation>
    <scope>NUCLEOTIDE SEQUENCE</scope>
    <source>
        <tissue evidence="14">Skin</tissue>
    </source>
</reference>
<organism evidence="14">
    <name type="scientific">Arion vulgaris</name>
    <dbReference type="NCBI Taxonomy" id="1028688"/>
    <lineage>
        <taxon>Eukaryota</taxon>
        <taxon>Metazoa</taxon>
        <taxon>Spiralia</taxon>
        <taxon>Lophotrochozoa</taxon>
        <taxon>Mollusca</taxon>
        <taxon>Gastropoda</taxon>
        <taxon>Heterobranchia</taxon>
        <taxon>Euthyneura</taxon>
        <taxon>Panpulmonata</taxon>
        <taxon>Eupulmonata</taxon>
        <taxon>Stylommatophora</taxon>
        <taxon>Helicina</taxon>
        <taxon>Arionoidea</taxon>
        <taxon>Arionidae</taxon>
        <taxon>Arion</taxon>
    </lineage>
</organism>
<evidence type="ECO:0000256" key="12">
    <source>
        <dbReference type="ARBA" id="ARBA00047105"/>
    </source>
</evidence>
<gene>
    <name evidence="14" type="primary">ORF152093</name>
</gene>
<keyword evidence="9" id="KW-1133">Transmembrane helix</keyword>
<accession>A0A0B7B1F4</accession>
<proteinExistence type="inferred from homology"/>
<evidence type="ECO:0000256" key="10">
    <source>
        <dbReference type="ARBA" id="ARBA00023128"/>
    </source>
</evidence>
<evidence type="ECO:0000256" key="1">
    <source>
        <dbReference type="ARBA" id="ARBA00004434"/>
    </source>
</evidence>
<dbReference type="PANTHER" id="PTHR12119:SF2">
    <property type="entry name" value="CYTOCHROME B-C1 COMPLEX SUBUNIT 8"/>
    <property type="match status" value="1"/>
</dbReference>
<dbReference type="GO" id="GO:0006122">
    <property type="term" value="P:mitochondrial electron transport, ubiquinol to cytochrome c"/>
    <property type="evidence" value="ECO:0007669"/>
    <property type="project" value="UniProtKB-UniRule"/>
</dbReference>
<keyword evidence="4 13" id="KW-0813">Transport</keyword>
<keyword evidence="6" id="KW-0812">Transmembrane</keyword>
<keyword evidence="7 13" id="KW-0999">Mitochondrion inner membrane</keyword>
<keyword evidence="11" id="KW-0472">Membrane</keyword>
<dbReference type="EMBL" id="HACG01039271">
    <property type="protein sequence ID" value="CEK86136.1"/>
    <property type="molecule type" value="Transcribed_RNA"/>
</dbReference>
<comment type="subunit">
    <text evidence="12 13">Component of the ubiquinol-cytochrome c oxidoreductase (cytochrome b-c1 complex, complex III, CIII), a multisubunit enzyme composed of 11 subunits. The complex is composed of 3 respiratory subunits cytochrome b, cytochrome c1 and Rieske protein UQCRFS1, 2 core protein subunits UQCRC1/QCR1 and UQCRC2/QCR2, and 6 low-molecular weight protein subunits UQCRH/QCR6, UQCRB/QCR7, UQCRQ/QCR8, UQCR10/QCR9, UQCR11/QCR10 and subunit 9, the cleavage product of Rieske protein UQCRFS1. The complex exists as an obligatory dimer and forms supercomplexes (SCs) in the inner mitochondrial membrane with NADH-ubiquinone oxidoreductase (complex I, CI) and cytochrome c oxidase (complex IV, CIV), resulting in different assemblies (supercomplex SCI(1)III(2)IV(1) and megacomplex MCI(2)III(2)IV(2)). Interacts with UQCC6.</text>
</comment>
<comment type="similarity">
    <text evidence="2 13">Belongs to the UQCRQ/QCR8 family.</text>
</comment>
<keyword evidence="10 13" id="KW-0496">Mitochondrion</keyword>
<dbReference type="InterPro" id="IPR004205">
    <property type="entry name" value="Cyt_bc1_su8"/>
</dbReference>
<evidence type="ECO:0000256" key="4">
    <source>
        <dbReference type="ARBA" id="ARBA00022448"/>
    </source>
</evidence>
<dbReference type="GO" id="GO:0045275">
    <property type="term" value="C:respiratory chain complex III"/>
    <property type="evidence" value="ECO:0007669"/>
    <property type="project" value="UniProtKB-UniRule"/>
</dbReference>
<protein>
    <recommendedName>
        <fullName evidence="3 13">Cytochrome b-c1 complex subunit 8</fullName>
    </recommendedName>
    <alternativeName>
        <fullName evidence="13">Complex III subunit 8</fullName>
    </alternativeName>
</protein>
<sequence>MGMHWGNMLTNVRGIIIYSISPYEQKAFAGALSKGVPNMFRRFKGQVFRVVPPFIGAYMIYDWANKENHRLSLKDPNDYINDE</sequence>
<comment type="subcellular location">
    <subcellularLocation>
        <location evidence="1 13">Mitochondrion inner membrane</location>
        <topology evidence="1 13">Single-pass membrane protein</topology>
    </subcellularLocation>
</comment>
<dbReference type="Gene3D" id="1.20.5.210">
    <property type="entry name" value="Cytochrome b-c1 complex subunit 8"/>
    <property type="match status" value="1"/>
</dbReference>
<evidence type="ECO:0000256" key="5">
    <source>
        <dbReference type="ARBA" id="ARBA00022660"/>
    </source>
</evidence>
<evidence type="ECO:0000256" key="9">
    <source>
        <dbReference type="ARBA" id="ARBA00022989"/>
    </source>
</evidence>
<comment type="function">
    <text evidence="13">Component of the ubiquinol-cytochrome c oxidoreductase, a multisubunit transmembrane complex that is part of the mitochondrial electron transport chain which drives oxidative phosphorylation. The complex plays an important role in the uptake of multiple carbon sources present in different host niches.</text>
</comment>
<dbReference type="SUPFAM" id="SSF81508">
    <property type="entry name" value="Ubiquinone-binding protein QP-C of cytochrome bc1 complex (Ubiquinol-cytochrome c reductase)"/>
    <property type="match status" value="1"/>
</dbReference>
<keyword evidence="8 13" id="KW-0249">Electron transport</keyword>
<evidence type="ECO:0000256" key="6">
    <source>
        <dbReference type="ARBA" id="ARBA00022692"/>
    </source>
</evidence>
<evidence type="ECO:0000313" key="14">
    <source>
        <dbReference type="EMBL" id="CEK86136.1"/>
    </source>
</evidence>
<name>A0A0B7B1F4_9EUPU</name>
<dbReference type="FunFam" id="1.20.5.210:FF:000001">
    <property type="entry name" value="Cytochrome b-c1 complex subunit 8"/>
    <property type="match status" value="1"/>
</dbReference>
<dbReference type="Pfam" id="PF02939">
    <property type="entry name" value="UcrQ"/>
    <property type="match status" value="1"/>
</dbReference>
<evidence type="ECO:0000256" key="7">
    <source>
        <dbReference type="ARBA" id="ARBA00022792"/>
    </source>
</evidence>
<keyword evidence="5 13" id="KW-0679">Respiratory chain</keyword>
<dbReference type="GO" id="GO:0005743">
    <property type="term" value="C:mitochondrial inner membrane"/>
    <property type="evidence" value="ECO:0007669"/>
    <property type="project" value="UniProtKB-SubCell"/>
</dbReference>
<evidence type="ECO:0000256" key="11">
    <source>
        <dbReference type="ARBA" id="ARBA00023136"/>
    </source>
</evidence>
<dbReference type="AlphaFoldDB" id="A0A0B7B1F4"/>
<evidence type="ECO:0000256" key="2">
    <source>
        <dbReference type="ARBA" id="ARBA00007668"/>
    </source>
</evidence>